<dbReference type="InterPro" id="IPR003593">
    <property type="entry name" value="AAA+_ATPase"/>
</dbReference>
<dbReference type="SUPFAM" id="SSF52540">
    <property type="entry name" value="P-loop containing nucleoside triphosphate hydrolases"/>
    <property type="match status" value="1"/>
</dbReference>
<evidence type="ECO:0000259" key="2">
    <source>
        <dbReference type="PROSITE" id="PS50943"/>
    </source>
</evidence>
<evidence type="ECO:0000313" key="3">
    <source>
        <dbReference type="EMBL" id="EHC08541.1"/>
    </source>
</evidence>
<sequence>MAKRSLQASAEGIRKAKQAFRRKGWTQEYLAGEVGLETRQPIWKFFTGKAIDRQVFHEICLVLGLNPEEIAQQPPDESLSLEKTISENTPDIDALVQKARFANYEKIQAQCGTLHLLDIARPIVLDDLYVEVDIFEEITSKRWLEINDLQRLDSNNFDRFNLDKFNKQRIPGLEAVAKYSKLMVFGKTGSGKTTFLQSLAVRCNQGKFKSDCLPIFIRLKNLAENTSDHKQISLLQYIYQEFSDQGISISEILTIFAQGKALILLDSLDELNEEESDIIIREIHHFSERFYKNTVIITCRLAAQRYQFNGFTEIEIADFSKSQIITFADKWFVAVAKNSLWEGKAKASEFIKKLELPENQQILELATTPILLNLTCLVFQFLGDFPALRSELYKQALELLLVHWDEARRIRRDEFYRNLSLLDKIKLLCRLAATTFTEGDYFFPATKIQPLITEYLRQLPHASTDPEALQLDSTAALKAIEAQHGLLLEQGRGIYSFSHLTFQEYLTAREIVAAGNSQTLQNFVTHIGEKRWREVFLLAAGMMQPGDELLLLMKQEVDNLVISNQKLQKFVKWLDEKTSIINASYYPASVRAFYFTLALPPDYPLAYNQNLALSLDSRLSGNLAIDLALDLALIHALAISLRMTTNIFYQRLSAIALALDLQHLLQDSPVLQQSLQNLHDELPTPEQSRHALKIWWEENGETWTSKLRNLIISDRQIGHDWQFDENELQILQQYWNANKVLIDCLNNAGNVSLATIKSIEKKLFLIDRHHSL</sequence>
<dbReference type="PATRIC" id="fig|741277.3.peg.3934"/>
<dbReference type="PANTHER" id="PTHR46844">
    <property type="entry name" value="SLR5058 PROTEIN"/>
    <property type="match status" value="1"/>
</dbReference>
<dbReference type="Gene3D" id="3.40.50.300">
    <property type="entry name" value="P-loop containing nucleotide triphosphate hydrolases"/>
    <property type="match status" value="1"/>
</dbReference>
<dbReference type="PANTHER" id="PTHR46844:SF1">
    <property type="entry name" value="SLR5058 PROTEIN"/>
    <property type="match status" value="1"/>
</dbReference>
<dbReference type="SMART" id="SM00382">
    <property type="entry name" value="AAA"/>
    <property type="match status" value="1"/>
</dbReference>
<evidence type="ECO:0000259" key="1">
    <source>
        <dbReference type="PROSITE" id="PS50837"/>
    </source>
</evidence>
<dbReference type="InterPro" id="IPR007111">
    <property type="entry name" value="NACHT_NTPase"/>
</dbReference>
<dbReference type="CDD" id="cd00093">
    <property type="entry name" value="HTH_XRE"/>
    <property type="match status" value="1"/>
</dbReference>
<dbReference type="InterPro" id="IPR054501">
    <property type="entry name" value="NCH2"/>
</dbReference>
<dbReference type="PROSITE" id="PS50837">
    <property type="entry name" value="NACHT"/>
    <property type="match status" value="1"/>
</dbReference>
<dbReference type="Proteomes" id="UP000004344">
    <property type="component" value="Unassembled WGS sequence"/>
</dbReference>
<accession>G6FZV9</accession>
<dbReference type="InterPro" id="IPR027417">
    <property type="entry name" value="P-loop_NTPase"/>
</dbReference>
<reference evidence="3 4" key="1">
    <citation type="submission" date="2011-09" db="EMBL/GenBank/DDBJ databases">
        <title>The draft genome of Fischerella sp. JSC-11.</title>
        <authorList>
            <consortium name="US DOE Joint Genome Institute (JGI-PGF)"/>
            <person name="Lucas S."/>
            <person name="Han J."/>
            <person name="Lapidus A."/>
            <person name="Cheng J.-F."/>
            <person name="Goodwin L."/>
            <person name="Pitluck S."/>
            <person name="Peters L."/>
            <person name="Land M.L."/>
            <person name="Hauser L."/>
            <person name="Sarkisova S."/>
            <person name="Bryant D.A."/>
            <person name="Brown I."/>
            <person name="Woyke T.J."/>
        </authorList>
    </citation>
    <scope>NUCLEOTIDE SEQUENCE [LARGE SCALE GENOMIC DNA]</scope>
    <source>
        <strain evidence="3 4">JSC-11</strain>
    </source>
</reference>
<feature type="domain" description="HTH cro/C1-type" evidence="2">
    <location>
        <begin position="17"/>
        <end position="70"/>
    </location>
</feature>
<evidence type="ECO:0000313" key="4">
    <source>
        <dbReference type="Proteomes" id="UP000004344"/>
    </source>
</evidence>
<dbReference type="Pfam" id="PF05729">
    <property type="entry name" value="NACHT"/>
    <property type="match status" value="1"/>
</dbReference>
<dbReference type="PROSITE" id="PS50943">
    <property type="entry name" value="HTH_CROC1"/>
    <property type="match status" value="1"/>
</dbReference>
<name>G6FZV9_9CYAN</name>
<protein>
    <submittedName>
        <fullName evidence="3">Transcriptional regulator, XRE family</fullName>
    </submittedName>
</protein>
<comment type="caution">
    <text evidence="3">The sequence shown here is derived from an EMBL/GenBank/DDBJ whole genome shotgun (WGS) entry which is preliminary data.</text>
</comment>
<dbReference type="RefSeq" id="WP_009460027.1">
    <property type="nucleotide sequence ID" value="NZ_AGIZ01000018.1"/>
</dbReference>
<keyword evidence="4" id="KW-1185">Reference proteome</keyword>
<dbReference type="EMBL" id="AGIZ01000018">
    <property type="protein sequence ID" value="EHC08541.1"/>
    <property type="molecule type" value="Genomic_DNA"/>
</dbReference>
<dbReference type="AlphaFoldDB" id="G6FZV9"/>
<gene>
    <name evidence="3" type="ORF">FJSC11DRAFT_4408</name>
</gene>
<proteinExistence type="predicted"/>
<dbReference type="GeneID" id="35800093"/>
<dbReference type="Pfam" id="PF22727">
    <property type="entry name" value="NCH2"/>
    <property type="match status" value="1"/>
</dbReference>
<feature type="domain" description="NACHT" evidence="1">
    <location>
        <begin position="180"/>
        <end position="271"/>
    </location>
</feature>
<organism evidence="3 4">
    <name type="scientific">Fischerella thermalis JSC-11</name>
    <dbReference type="NCBI Taxonomy" id="741277"/>
    <lineage>
        <taxon>Bacteria</taxon>
        <taxon>Bacillati</taxon>
        <taxon>Cyanobacteriota</taxon>
        <taxon>Cyanophyceae</taxon>
        <taxon>Nostocales</taxon>
        <taxon>Hapalosiphonaceae</taxon>
        <taxon>Fischerella</taxon>
    </lineage>
</organism>
<dbReference type="InterPro" id="IPR001387">
    <property type="entry name" value="Cro/C1-type_HTH"/>
</dbReference>